<dbReference type="AlphaFoldDB" id="A0A848RFZ5"/>
<dbReference type="InterPro" id="IPR003673">
    <property type="entry name" value="CoA-Trfase_fam_III"/>
</dbReference>
<accession>A0A848RFZ5</accession>
<gene>
    <name evidence="2" type="ORF">HKO22_08330</name>
</gene>
<proteinExistence type="predicted"/>
<reference evidence="2" key="1">
    <citation type="submission" date="2020-04" db="EMBL/GenBank/DDBJ databases">
        <title>Peptoniphilus sp. nov. isolated from swine feces.</title>
        <authorList>
            <person name="Ryu S.W."/>
        </authorList>
    </citation>
    <scope>NUCLEOTIDE SEQUENCE [LARGE SCALE GENOMIC DNA]</scope>
    <source>
        <strain evidence="2">AGMB00490</strain>
    </source>
</reference>
<dbReference type="PANTHER" id="PTHR48207:SF3">
    <property type="entry name" value="SUCCINATE--HYDROXYMETHYLGLUTARATE COA-TRANSFERASE"/>
    <property type="match status" value="1"/>
</dbReference>
<dbReference type="Gene3D" id="3.30.1540.10">
    <property type="entry name" value="formyl-coa transferase, domain 3"/>
    <property type="match status" value="1"/>
</dbReference>
<evidence type="ECO:0000313" key="3">
    <source>
        <dbReference type="Proteomes" id="UP000568273"/>
    </source>
</evidence>
<dbReference type="InterPro" id="IPR023606">
    <property type="entry name" value="CoA-Trfase_III_dom_1_sf"/>
</dbReference>
<dbReference type="InterPro" id="IPR050483">
    <property type="entry name" value="CoA-transferase_III_domain"/>
</dbReference>
<comment type="caution">
    <text evidence="2">The sequence shown here is derived from an EMBL/GenBank/DDBJ whole genome shotgun (WGS) entry which is preliminary data.</text>
</comment>
<dbReference type="PANTHER" id="PTHR48207">
    <property type="entry name" value="SUCCINATE--HYDROXYMETHYLGLUTARATE COA-TRANSFERASE"/>
    <property type="match status" value="1"/>
</dbReference>
<keyword evidence="3" id="KW-1185">Reference proteome</keyword>
<evidence type="ECO:0000256" key="1">
    <source>
        <dbReference type="ARBA" id="ARBA00022679"/>
    </source>
</evidence>
<evidence type="ECO:0000313" key="2">
    <source>
        <dbReference type="EMBL" id="NMW85740.1"/>
    </source>
</evidence>
<dbReference type="Pfam" id="PF02515">
    <property type="entry name" value="CoA_transf_3"/>
    <property type="match status" value="1"/>
</dbReference>
<dbReference type="InterPro" id="IPR044855">
    <property type="entry name" value="CoA-Trfase_III_dom3_sf"/>
</dbReference>
<name>A0A848RFZ5_9FIRM</name>
<dbReference type="EMBL" id="JABDSR010000011">
    <property type="protein sequence ID" value="NMW85740.1"/>
    <property type="molecule type" value="Genomic_DNA"/>
</dbReference>
<dbReference type="Gene3D" id="3.40.50.10540">
    <property type="entry name" value="Crotonobetainyl-coa:carnitine coa-transferase, domain 1"/>
    <property type="match status" value="1"/>
</dbReference>
<organism evidence="2 3">
    <name type="scientific">Peptoniphilus faecalis</name>
    <dbReference type="NCBI Taxonomy" id="2731255"/>
    <lineage>
        <taxon>Bacteria</taxon>
        <taxon>Bacillati</taxon>
        <taxon>Bacillota</taxon>
        <taxon>Tissierellia</taxon>
        <taxon>Tissierellales</taxon>
        <taxon>Peptoniphilaceae</taxon>
        <taxon>Peptoniphilus</taxon>
    </lineage>
</organism>
<dbReference type="SUPFAM" id="SSF89796">
    <property type="entry name" value="CoA-transferase family III (CaiB/BaiF)"/>
    <property type="match status" value="1"/>
</dbReference>
<dbReference type="GO" id="GO:0008410">
    <property type="term" value="F:CoA-transferase activity"/>
    <property type="evidence" value="ECO:0007669"/>
    <property type="project" value="TreeGrafter"/>
</dbReference>
<dbReference type="RefSeq" id="WP_169969987.1">
    <property type="nucleotide sequence ID" value="NZ_JABDSR010000011.1"/>
</dbReference>
<sequence>MVKALNGVRVLDLTHAYSGPFATMHLADHGAEVIKIEVPNKGDQTRTWGPMKNNSSGYFAYINRNKKGITLNLKSEKGKKIFLDLVKESDVVCENFRVGTMEKLGLGYEVLKEVNPKVVYASISGFGLNNSYSKKPAYDIIAQALGGIISVTGFKDRQVKVGPAIADNYSGTYLALAVAMALYKKEITGEGSFINVSMVDTIFSILEFSVIDYTIGEVIPEPEANRDPKIAPFDAFEASDGMFVLACGTDNFFHILCDEMGKTELKTDSRFNTNMNRVNNYNELKEIIQNWAKQYTVSEVEGILDGVGIPFGKINNIKEACNFEPIIKDNMLWEIFDEAIGEKVIVPGTPIKFKDTEDGPKNCAPTLGKDTDDVLNKILGINSGQIAELRKDGVI</sequence>
<protein>
    <submittedName>
        <fullName evidence="2">CoA transferase</fullName>
    </submittedName>
</protein>
<keyword evidence="1 2" id="KW-0808">Transferase</keyword>
<dbReference type="Proteomes" id="UP000568273">
    <property type="component" value="Unassembled WGS sequence"/>
</dbReference>